<comment type="pathway">
    <text evidence="2 7 8">Cell wall biogenesis; peptidoglycan biosynthesis.</text>
</comment>
<dbReference type="GO" id="GO:0005737">
    <property type="term" value="C:cytoplasm"/>
    <property type="evidence" value="ECO:0007669"/>
    <property type="project" value="UniProtKB-SubCell"/>
</dbReference>
<comment type="function">
    <text evidence="7 8">Cell wall formation. Catalyzes the addition of glutamate to the nucleotide precursor UDP-N-acetylmuramoyl-L-alanine (UMA).</text>
</comment>
<dbReference type="GO" id="GO:0009252">
    <property type="term" value="P:peptidoglycan biosynthetic process"/>
    <property type="evidence" value="ECO:0007669"/>
    <property type="project" value="UniProtKB-UniRule"/>
</dbReference>
<reference evidence="11 12" key="1">
    <citation type="journal article" date="2015" name="Nature">
        <title>rRNA introns, odd ribosomes, and small enigmatic genomes across a large radiation of phyla.</title>
        <authorList>
            <person name="Brown C.T."/>
            <person name="Hug L.A."/>
            <person name="Thomas B.C."/>
            <person name="Sharon I."/>
            <person name="Castelle C.J."/>
            <person name="Singh A."/>
            <person name="Wilkins M.J."/>
            <person name="Williams K.H."/>
            <person name="Banfield J.F."/>
        </authorList>
    </citation>
    <scope>NUCLEOTIDE SEQUENCE [LARGE SCALE GENOMIC DNA]</scope>
</reference>
<dbReference type="GO" id="GO:0008360">
    <property type="term" value="P:regulation of cell shape"/>
    <property type="evidence" value="ECO:0007669"/>
    <property type="project" value="UniProtKB-KW"/>
</dbReference>
<accession>A0A0G0QN22</accession>
<feature type="binding site" evidence="7">
    <location>
        <begin position="115"/>
        <end position="121"/>
    </location>
    <ligand>
        <name>ATP</name>
        <dbReference type="ChEBI" id="CHEBI:30616"/>
    </ligand>
</feature>
<dbReference type="InterPro" id="IPR036565">
    <property type="entry name" value="Mur-like_cat_sf"/>
</dbReference>
<dbReference type="SUPFAM" id="SSF53244">
    <property type="entry name" value="MurD-like peptide ligases, peptide-binding domain"/>
    <property type="match status" value="1"/>
</dbReference>
<dbReference type="GO" id="GO:0005524">
    <property type="term" value="F:ATP binding"/>
    <property type="evidence" value="ECO:0007669"/>
    <property type="project" value="UniProtKB-UniRule"/>
</dbReference>
<dbReference type="Proteomes" id="UP000034246">
    <property type="component" value="Unassembled WGS sequence"/>
</dbReference>
<name>A0A0G0QN22_9BACT</name>
<feature type="domain" description="Mur ligase C-terminal" evidence="9">
    <location>
        <begin position="311"/>
        <end position="430"/>
    </location>
</feature>
<dbReference type="Gene3D" id="3.40.50.720">
    <property type="entry name" value="NAD(P)-binding Rossmann-like Domain"/>
    <property type="match status" value="1"/>
</dbReference>
<proteinExistence type="inferred from homology"/>
<dbReference type="PANTHER" id="PTHR43692:SF1">
    <property type="entry name" value="UDP-N-ACETYLMURAMOYLALANINE--D-GLUTAMATE LIGASE"/>
    <property type="match status" value="1"/>
</dbReference>
<keyword evidence="7 8" id="KW-0961">Cell wall biogenesis/degradation</keyword>
<dbReference type="PANTHER" id="PTHR43692">
    <property type="entry name" value="UDP-N-ACETYLMURAMOYLALANINE--D-GLUTAMATE LIGASE"/>
    <property type="match status" value="1"/>
</dbReference>
<dbReference type="InterPro" id="IPR013221">
    <property type="entry name" value="Mur_ligase_cen"/>
</dbReference>
<keyword evidence="7 8" id="KW-0132">Cell division</keyword>
<comment type="catalytic activity">
    <reaction evidence="7 8">
        <text>UDP-N-acetyl-alpha-D-muramoyl-L-alanine + D-glutamate + ATP = UDP-N-acetyl-alpha-D-muramoyl-L-alanyl-D-glutamate + ADP + phosphate + H(+)</text>
        <dbReference type="Rhea" id="RHEA:16429"/>
        <dbReference type="ChEBI" id="CHEBI:15378"/>
        <dbReference type="ChEBI" id="CHEBI:29986"/>
        <dbReference type="ChEBI" id="CHEBI:30616"/>
        <dbReference type="ChEBI" id="CHEBI:43474"/>
        <dbReference type="ChEBI" id="CHEBI:83898"/>
        <dbReference type="ChEBI" id="CHEBI:83900"/>
        <dbReference type="ChEBI" id="CHEBI:456216"/>
        <dbReference type="EC" id="6.3.2.9"/>
    </reaction>
</comment>
<keyword evidence="7 8" id="KW-0573">Peptidoglycan synthesis</keyword>
<evidence type="ECO:0000259" key="9">
    <source>
        <dbReference type="Pfam" id="PF02875"/>
    </source>
</evidence>
<dbReference type="GO" id="GO:0008764">
    <property type="term" value="F:UDP-N-acetylmuramoylalanine-D-glutamate ligase activity"/>
    <property type="evidence" value="ECO:0007669"/>
    <property type="project" value="UniProtKB-UniRule"/>
</dbReference>
<comment type="caution">
    <text evidence="11">The sequence shown here is derived from an EMBL/GenBank/DDBJ whole genome shotgun (WGS) entry which is preliminary data.</text>
</comment>
<dbReference type="PATRIC" id="fig|1618550.3.peg.274"/>
<keyword evidence="7 8" id="KW-0131">Cell cycle</keyword>
<dbReference type="Pfam" id="PF08245">
    <property type="entry name" value="Mur_ligase_M"/>
    <property type="match status" value="1"/>
</dbReference>
<evidence type="ECO:0000256" key="5">
    <source>
        <dbReference type="ARBA" id="ARBA00022741"/>
    </source>
</evidence>
<evidence type="ECO:0000256" key="4">
    <source>
        <dbReference type="ARBA" id="ARBA00022598"/>
    </source>
</evidence>
<dbReference type="HAMAP" id="MF_00639">
    <property type="entry name" value="MurD"/>
    <property type="match status" value="1"/>
</dbReference>
<sequence length="456" mass="50671">MLTLKSKIAVLGLGVEGKDTINYLQKKGINDITVFDKKTKSDLDLSGINTSDLKFITGADYLKTGLTVYKTIFRSPGVYRFLPEIITAEKSGSVITSNIKLFFEKFNGVSIGVTGTKGKGTTCTLIYEMLKKSGKNVYLTGNIGSPPLSVLDEVGESSVVVLELSSFQLIDLQKSPDIAVVLNVTSDHMDWHKNQKEYVDAKKNIVKQQDEDDFKVINFDYKTSKDFADLSPSKNYFFSKNEKVVGGYVENGVIYLKIEGKLSKIGNTKDLLLRGKHNWENVCAAACTSYLAGADLKSIEKTVFSFKGLEHRLELVGEVDGVKYYNDSFSTNPQTTIAAVDSFFEPTTLIIGGYDKGLDFNQMAKHLSKTKNLKNILLIGDLEDKLYELLKKYKSENLIIRMGKPGMSQILEKCKEVTKKGGVVLLSPACASFDMFENYKERGNQFKKCVMNLIGS</sequence>
<dbReference type="SUPFAM" id="SSF53623">
    <property type="entry name" value="MurD-like peptide ligases, catalytic domain"/>
    <property type="match status" value="1"/>
</dbReference>
<organism evidence="11 12">
    <name type="scientific">Candidatus Woesebacteria bacterium GW2011_GWA1_39_21</name>
    <dbReference type="NCBI Taxonomy" id="1618550"/>
    <lineage>
        <taxon>Bacteria</taxon>
        <taxon>Candidatus Woeseibacteriota</taxon>
    </lineage>
</organism>
<evidence type="ECO:0000313" key="11">
    <source>
        <dbReference type="EMBL" id="KKR11775.1"/>
    </source>
</evidence>
<dbReference type="Gene3D" id="3.40.1190.10">
    <property type="entry name" value="Mur-like, catalytic domain"/>
    <property type="match status" value="1"/>
</dbReference>
<dbReference type="EMBL" id="LBWP01000003">
    <property type="protein sequence ID" value="KKR11775.1"/>
    <property type="molecule type" value="Genomic_DNA"/>
</dbReference>
<dbReference type="GO" id="GO:0051301">
    <property type="term" value="P:cell division"/>
    <property type="evidence" value="ECO:0007669"/>
    <property type="project" value="UniProtKB-KW"/>
</dbReference>
<evidence type="ECO:0000256" key="7">
    <source>
        <dbReference type="HAMAP-Rule" id="MF_00639"/>
    </source>
</evidence>
<comment type="similarity">
    <text evidence="7">Belongs to the MurCDEF family.</text>
</comment>
<gene>
    <name evidence="7" type="primary">murD</name>
    <name evidence="11" type="ORF">UT39_C0003G0044</name>
</gene>
<dbReference type="GO" id="GO:0071555">
    <property type="term" value="P:cell wall organization"/>
    <property type="evidence" value="ECO:0007669"/>
    <property type="project" value="UniProtKB-KW"/>
</dbReference>
<evidence type="ECO:0000256" key="6">
    <source>
        <dbReference type="ARBA" id="ARBA00022840"/>
    </source>
</evidence>
<keyword evidence="5 7" id="KW-0547">Nucleotide-binding</keyword>
<dbReference type="UniPathway" id="UPA00219"/>
<dbReference type="EC" id="6.3.2.9" evidence="7 8"/>
<dbReference type="NCBIfam" id="TIGR01087">
    <property type="entry name" value="murD"/>
    <property type="match status" value="1"/>
</dbReference>
<feature type="domain" description="Mur ligase central" evidence="10">
    <location>
        <begin position="113"/>
        <end position="287"/>
    </location>
</feature>
<dbReference type="Gene3D" id="3.90.190.20">
    <property type="entry name" value="Mur ligase, C-terminal domain"/>
    <property type="match status" value="1"/>
</dbReference>
<evidence type="ECO:0000313" key="12">
    <source>
        <dbReference type="Proteomes" id="UP000034246"/>
    </source>
</evidence>
<dbReference type="InterPro" id="IPR004101">
    <property type="entry name" value="Mur_ligase_C"/>
</dbReference>
<dbReference type="InterPro" id="IPR036615">
    <property type="entry name" value="Mur_ligase_C_dom_sf"/>
</dbReference>
<comment type="subcellular location">
    <subcellularLocation>
        <location evidence="1 7 8">Cytoplasm</location>
    </subcellularLocation>
</comment>
<evidence type="ECO:0000256" key="2">
    <source>
        <dbReference type="ARBA" id="ARBA00004752"/>
    </source>
</evidence>
<evidence type="ECO:0000256" key="3">
    <source>
        <dbReference type="ARBA" id="ARBA00022490"/>
    </source>
</evidence>
<evidence type="ECO:0000256" key="8">
    <source>
        <dbReference type="RuleBase" id="RU003664"/>
    </source>
</evidence>
<keyword evidence="6 7" id="KW-0067">ATP-binding</keyword>
<protein>
    <recommendedName>
        <fullName evidence="7 8">UDP-N-acetylmuramoylalanine--D-glutamate ligase</fullName>
        <ecNumber evidence="7 8">6.3.2.9</ecNumber>
    </recommendedName>
    <alternativeName>
        <fullName evidence="7">D-glutamic acid-adding enzyme</fullName>
    </alternativeName>
    <alternativeName>
        <fullName evidence="7">UDP-N-acetylmuramoyl-L-alanyl-D-glutamate synthetase</fullName>
    </alternativeName>
</protein>
<dbReference type="InterPro" id="IPR005762">
    <property type="entry name" value="MurD"/>
</dbReference>
<keyword evidence="3 7" id="KW-0963">Cytoplasm</keyword>
<keyword evidence="7 8" id="KW-0133">Cell shape</keyword>
<dbReference type="AlphaFoldDB" id="A0A0G0QN22"/>
<evidence type="ECO:0000259" key="10">
    <source>
        <dbReference type="Pfam" id="PF08245"/>
    </source>
</evidence>
<keyword evidence="4 7" id="KW-0436">Ligase</keyword>
<dbReference type="Pfam" id="PF21799">
    <property type="entry name" value="MurD-like_N"/>
    <property type="match status" value="1"/>
</dbReference>
<dbReference type="STRING" id="1618550.UT39_C0003G0044"/>
<evidence type="ECO:0000256" key="1">
    <source>
        <dbReference type="ARBA" id="ARBA00004496"/>
    </source>
</evidence>
<dbReference type="Pfam" id="PF02875">
    <property type="entry name" value="Mur_ligase_C"/>
    <property type="match status" value="1"/>
</dbReference>